<dbReference type="Pfam" id="PF01370">
    <property type="entry name" value="Epimerase"/>
    <property type="match status" value="1"/>
</dbReference>
<accession>A0A0K1QCE7</accession>
<dbReference type="Gene3D" id="3.40.50.720">
    <property type="entry name" value="NAD(P)-binding Rossmann-like Domain"/>
    <property type="match status" value="1"/>
</dbReference>
<dbReference type="OrthoDB" id="9801785at2"/>
<sequence length="347" mass="38050">MSGIQLVTGGAGYFGTLLVEALVKEGKKVRILDIHDADLPNGVEKIRADIRDAAAVERACEGVEVIHHNVALVPLAKDKEAFFAVNEGGTKNLLEAALKKKVRKVVSTSSSAVYGAPARNPVDDNTPTLPAEDYGKAKLAAEHLCHDYEKRGLDVTIIRPRTIMGHGRLGIMQILFEWIRQGRNIPVLGRGDNVYQFVHADDLASACLKAAERPGSTIYNVGAENFGTMRGLLESLVRHAGTGSRVVSVPSSPAVAMMKVTSRLGVSPLGAYHALMYGKSMHFDVSRTKRELDWSAKYSNEEMFADSYDWYIRHRDEVLHRRNASHHRSPVRQGVLSAVSVALNFAR</sequence>
<dbReference type="PANTHER" id="PTHR43245">
    <property type="entry name" value="BIFUNCTIONAL POLYMYXIN RESISTANCE PROTEIN ARNA"/>
    <property type="match status" value="1"/>
</dbReference>
<dbReference type="SUPFAM" id="SSF51735">
    <property type="entry name" value="NAD(P)-binding Rossmann-fold domains"/>
    <property type="match status" value="1"/>
</dbReference>
<evidence type="ECO:0000259" key="1">
    <source>
        <dbReference type="Pfam" id="PF01370"/>
    </source>
</evidence>
<dbReference type="RefSeq" id="WP_146653926.1">
    <property type="nucleotide sequence ID" value="NZ_CP012333.1"/>
</dbReference>
<proteinExistence type="predicted"/>
<dbReference type="Proteomes" id="UP000064967">
    <property type="component" value="Chromosome"/>
</dbReference>
<feature type="domain" description="NAD-dependent epimerase/dehydratase" evidence="1">
    <location>
        <begin position="6"/>
        <end position="222"/>
    </location>
</feature>
<dbReference type="AlphaFoldDB" id="A0A0K1QCE7"/>
<gene>
    <name evidence="2" type="ORF">AKJ09_09768</name>
</gene>
<dbReference type="STRING" id="1391654.AKJ09_09768"/>
<dbReference type="InterPro" id="IPR050177">
    <property type="entry name" value="Lipid_A_modif_metabolic_enz"/>
</dbReference>
<dbReference type="InterPro" id="IPR036291">
    <property type="entry name" value="NAD(P)-bd_dom_sf"/>
</dbReference>
<dbReference type="EMBL" id="CP012333">
    <property type="protein sequence ID" value="AKV03105.1"/>
    <property type="molecule type" value="Genomic_DNA"/>
</dbReference>
<dbReference type="InterPro" id="IPR001509">
    <property type="entry name" value="Epimerase_deHydtase"/>
</dbReference>
<evidence type="ECO:0000313" key="3">
    <source>
        <dbReference type="Proteomes" id="UP000064967"/>
    </source>
</evidence>
<protein>
    <submittedName>
        <fullName evidence="2">UDP-glucose 4-epimerase</fullName>
    </submittedName>
</protein>
<organism evidence="2 3">
    <name type="scientific">Labilithrix luteola</name>
    <dbReference type="NCBI Taxonomy" id="1391654"/>
    <lineage>
        <taxon>Bacteria</taxon>
        <taxon>Pseudomonadati</taxon>
        <taxon>Myxococcota</taxon>
        <taxon>Polyangia</taxon>
        <taxon>Polyangiales</taxon>
        <taxon>Labilitrichaceae</taxon>
        <taxon>Labilithrix</taxon>
    </lineage>
</organism>
<dbReference type="KEGG" id="llu:AKJ09_09768"/>
<evidence type="ECO:0000313" key="2">
    <source>
        <dbReference type="EMBL" id="AKV03105.1"/>
    </source>
</evidence>
<keyword evidence="3" id="KW-1185">Reference proteome</keyword>
<reference evidence="2 3" key="1">
    <citation type="submission" date="2015-08" db="EMBL/GenBank/DDBJ databases">
        <authorList>
            <person name="Babu N.S."/>
            <person name="Beckwith C.J."/>
            <person name="Beseler K.G."/>
            <person name="Brison A."/>
            <person name="Carone J.V."/>
            <person name="Caskin T.P."/>
            <person name="Diamond M."/>
            <person name="Durham M.E."/>
            <person name="Foxe J.M."/>
            <person name="Go M."/>
            <person name="Henderson B.A."/>
            <person name="Jones I.B."/>
            <person name="McGettigan J.A."/>
            <person name="Micheletti S.J."/>
            <person name="Nasrallah M.E."/>
            <person name="Ortiz D."/>
            <person name="Piller C.R."/>
            <person name="Privatt S.R."/>
            <person name="Schneider S.L."/>
            <person name="Sharp S."/>
            <person name="Smith T.C."/>
            <person name="Stanton J.D."/>
            <person name="Ullery H.E."/>
            <person name="Wilson R.J."/>
            <person name="Serrano M.G."/>
            <person name="Buck G."/>
            <person name="Lee V."/>
            <person name="Wang Y."/>
            <person name="Carvalho R."/>
            <person name="Voegtly L."/>
            <person name="Shi R."/>
            <person name="Duckworth R."/>
            <person name="Johnson A."/>
            <person name="Loviza R."/>
            <person name="Walstead R."/>
            <person name="Shah Z."/>
            <person name="Kiflezghi M."/>
            <person name="Wade K."/>
            <person name="Ball S.L."/>
            <person name="Bradley K.W."/>
            <person name="Asai D.J."/>
            <person name="Bowman C.A."/>
            <person name="Russell D.A."/>
            <person name="Pope W.H."/>
            <person name="Jacobs-Sera D."/>
            <person name="Hendrix R.W."/>
            <person name="Hatfull G.F."/>
        </authorList>
    </citation>
    <scope>NUCLEOTIDE SEQUENCE [LARGE SCALE GENOMIC DNA]</scope>
    <source>
        <strain evidence="2 3">DSM 27648</strain>
    </source>
</reference>
<name>A0A0K1QCE7_9BACT</name>